<gene>
    <name evidence="1" type="ORF">K488DRAFT_82325</name>
</gene>
<organism evidence="1 2">
    <name type="scientific">Vararia minispora EC-137</name>
    <dbReference type="NCBI Taxonomy" id="1314806"/>
    <lineage>
        <taxon>Eukaryota</taxon>
        <taxon>Fungi</taxon>
        <taxon>Dikarya</taxon>
        <taxon>Basidiomycota</taxon>
        <taxon>Agaricomycotina</taxon>
        <taxon>Agaricomycetes</taxon>
        <taxon>Russulales</taxon>
        <taxon>Lachnocladiaceae</taxon>
        <taxon>Vararia</taxon>
    </lineage>
</organism>
<reference evidence="1" key="1">
    <citation type="submission" date="2021-02" db="EMBL/GenBank/DDBJ databases">
        <authorList>
            <consortium name="DOE Joint Genome Institute"/>
            <person name="Ahrendt S."/>
            <person name="Looney B.P."/>
            <person name="Miyauchi S."/>
            <person name="Morin E."/>
            <person name="Drula E."/>
            <person name="Courty P.E."/>
            <person name="Chicoki N."/>
            <person name="Fauchery L."/>
            <person name="Kohler A."/>
            <person name="Kuo A."/>
            <person name="Labutti K."/>
            <person name="Pangilinan J."/>
            <person name="Lipzen A."/>
            <person name="Riley R."/>
            <person name="Andreopoulos W."/>
            <person name="He G."/>
            <person name="Johnson J."/>
            <person name="Barry K.W."/>
            <person name="Grigoriev I.V."/>
            <person name="Nagy L."/>
            <person name="Hibbett D."/>
            <person name="Henrissat B."/>
            <person name="Matheny P.B."/>
            <person name="Labbe J."/>
            <person name="Martin F."/>
        </authorList>
    </citation>
    <scope>NUCLEOTIDE SEQUENCE</scope>
    <source>
        <strain evidence="1">EC-137</strain>
    </source>
</reference>
<dbReference type="Proteomes" id="UP000814128">
    <property type="component" value="Unassembled WGS sequence"/>
</dbReference>
<name>A0ACB8QWF3_9AGAM</name>
<protein>
    <submittedName>
        <fullName evidence="1">Uncharacterized protein</fullName>
    </submittedName>
</protein>
<sequence length="1623" mass="182298">MVMALLETPSRLIRRLEAREAVEMPSLPSLPAFDEDAEEDTTDQSKDPSDNDPLQSTPAPSSFQYTARLAALQASGTSSTARFAHSIASRTSRSSNVNSLKSSDNCDLSFNEISAIPSVPRAYDEPDSDMDFSEDEQADEDLSLSDALKDVSSVSAAIGSKPSTPHSKKGDYSGLSLRSAKMSPLDKMRQIAYQKPLPQLRTPSLTHTTPTPPSSSANSTPRSTLSASLPEDRSHSPLDAASIALPPSQGTSPDHPESFESLASGTSQSLSDRLTSLPARPDQSNSTSPDEREPTFSSEEVATPRSQPSLRSALAASPRSSPGPSVLFTSNLNIAPRPRARFPATPRAPHEGDTTTPFVRRRSFLMDVINSTARPRFAQPTPHPQHTVLSTPVPQCAASEEPSIPLNGSNDARTTRSELEDGTQSSESPAPAPVPLWAAFAGVTPGPRPRVLRAARPSYPLARTQVPEMVFVDHDAGSEDFVERPSFASTASSHDLAMHPRANASFDPAIGLGGGHGLGRFDAAKLNTYLHGLNRRLQEESESLAGQVSVLRNETVELAEENALLAAEVEELRGQMRRAGRRSSNGRRVSDIALSLRDVTEDVGGEGWMEEKATMEAELETLRADVHRFTVELDEAASLLQEEKDKRAADQYSWESEKKKIEVGVQEIIQDLEAQKDDLERRAEMLPGKEERIKELERALLAAEEGRTFANQRADKVEQMLAKGQDLGAELQHANKQLAHALSDLRTAHIRIEDLELELKRAGECVDNLQIRAQDERDKTRKLEQEIEARESDLNSMEHHVMDREEALQQLERELADARQHIADLEVEGNAVVGRVEALQDDFATERERFSALTACDGEIRQNIARLEEEAERNAELGRQMEDALVAAEEKAVKDEAELSELRLKVFNLERDRSYHGISRNADRILQETSPEIAELESELDDAYKRIGKLEALLAQSPAREALDKAKDARLQMLEKEREELLDRIKSYARNTPKKPANESNISPMHRQVLNLTMRAPKTPGGPLGDLTWLHPSTSSEKSLSDYLAKIRDLQVQLDQANEDIDEKLDRLNNVNFEGVMLRQQLADERAKTLSLEDDLARQARRDERRMRRLEKARCTQCHAKIDLRSLNSTAIDNESSVEVSMLSQDVRSAILPTRSSDMLKAELRAVNKELTLMKKKWQEEKRQLLGDKVVLQDAAKKLNAQMRDAERRANDKERADERELEEARRTIAELDDDLQGERERLRSLTREQSSAERERQAVLLKLKRAESEMEDVQHELERLKLNKKELENELRKQKTRRLEARITENADTIEQLRQERSQLASDYKGLRDRLLEATEHLNKLREEHANSQHSHDERRHALDLRLLDIADLRKQLAEKTETINALETQRDTGPQLQDRAIQALEADLVRVRRSAEALGRDLRAERARHEEDEKKRKDEERKRKAESGTAKRELEEAQRAKKQASTEVRVLRELVGTLENEKKALQGHNGESQITALRAQHKLESKGLIVQINYLKAKFTRENMLRTDLVYQKEYLLVLLARHERGEEKVLAAIARIGFPLPGPSPKEKRKKMKSVVRAVVFLSRARKASDAWRKECEAKPAIKAALEDVRRRRAIVAQPRASERS</sequence>
<evidence type="ECO:0000313" key="2">
    <source>
        <dbReference type="Proteomes" id="UP000814128"/>
    </source>
</evidence>
<reference evidence="1" key="2">
    <citation type="journal article" date="2022" name="New Phytol.">
        <title>Evolutionary transition to the ectomycorrhizal habit in the genomes of a hyperdiverse lineage of mushroom-forming fungi.</title>
        <authorList>
            <person name="Looney B."/>
            <person name="Miyauchi S."/>
            <person name="Morin E."/>
            <person name="Drula E."/>
            <person name="Courty P.E."/>
            <person name="Kohler A."/>
            <person name="Kuo A."/>
            <person name="LaButti K."/>
            <person name="Pangilinan J."/>
            <person name="Lipzen A."/>
            <person name="Riley R."/>
            <person name="Andreopoulos W."/>
            <person name="He G."/>
            <person name="Johnson J."/>
            <person name="Nolan M."/>
            <person name="Tritt A."/>
            <person name="Barry K.W."/>
            <person name="Grigoriev I.V."/>
            <person name="Nagy L.G."/>
            <person name="Hibbett D."/>
            <person name="Henrissat B."/>
            <person name="Matheny P.B."/>
            <person name="Labbe J."/>
            <person name="Martin F.M."/>
        </authorList>
    </citation>
    <scope>NUCLEOTIDE SEQUENCE</scope>
    <source>
        <strain evidence="1">EC-137</strain>
    </source>
</reference>
<comment type="caution">
    <text evidence="1">The sequence shown here is derived from an EMBL/GenBank/DDBJ whole genome shotgun (WGS) entry which is preliminary data.</text>
</comment>
<proteinExistence type="predicted"/>
<dbReference type="EMBL" id="MU273474">
    <property type="protein sequence ID" value="KAI0036219.1"/>
    <property type="molecule type" value="Genomic_DNA"/>
</dbReference>
<evidence type="ECO:0000313" key="1">
    <source>
        <dbReference type="EMBL" id="KAI0036219.1"/>
    </source>
</evidence>
<keyword evidence="2" id="KW-1185">Reference proteome</keyword>
<accession>A0ACB8QWF3</accession>